<dbReference type="RefSeq" id="WP_166276445.1">
    <property type="nucleotide sequence ID" value="NZ_JTHE03000100.1"/>
</dbReference>
<organism evidence="2 3">
    <name type="scientific">Lyngbya confervoides BDU141951</name>
    <dbReference type="NCBI Taxonomy" id="1574623"/>
    <lineage>
        <taxon>Bacteria</taxon>
        <taxon>Bacillati</taxon>
        <taxon>Cyanobacteriota</taxon>
        <taxon>Cyanophyceae</taxon>
        <taxon>Oscillatoriophycideae</taxon>
        <taxon>Oscillatoriales</taxon>
        <taxon>Microcoleaceae</taxon>
        <taxon>Lyngbya</taxon>
    </lineage>
</organism>
<evidence type="ECO:0000259" key="1">
    <source>
        <dbReference type="Pfam" id="PF04321"/>
    </source>
</evidence>
<sequence>MKTLLITGASGFLGWYLCQAALRQGWRVQGSYFSHPVQIPDVEMYPLNLTEINQIEAHLKTLKPDAIIHCAARARAQDCQENPEATHGINVTAALGLARWGRDRPFVFISTNQVFDGRQAPYGEADPVSPINVYGQQKASAEAAILADHPQATICRMPLLFGVAPTAPSFLQALLQQLHTGQSLDLFTDEFRTPVYAADAAQGILMALEHEPRILHLGGVERLSRYEFGQILVSVLGLPDSCLRPCLQADVPTLAPRAPDLTLDSRQALSLGYAPQAVRPVLERILP</sequence>
<dbReference type="AlphaFoldDB" id="A0ABD4T7D4"/>
<dbReference type="SUPFAM" id="SSF51735">
    <property type="entry name" value="NAD(P)-binding Rossmann-fold domains"/>
    <property type="match status" value="1"/>
</dbReference>
<dbReference type="PANTHER" id="PTHR43242:SF1">
    <property type="entry name" value="NAD(P)-BINDING ROSSMANN-FOLD SUPERFAMILY PROTEIN"/>
    <property type="match status" value="1"/>
</dbReference>
<accession>A0ABD4T7D4</accession>
<dbReference type="PANTHER" id="PTHR43242">
    <property type="entry name" value="NAD(P)-BINDING ROSSMANN-FOLD SUPERFAMILY PROTEIN"/>
    <property type="match status" value="1"/>
</dbReference>
<keyword evidence="3" id="KW-1185">Reference proteome</keyword>
<comment type="caution">
    <text evidence="2">The sequence shown here is derived from an EMBL/GenBank/DDBJ whole genome shotgun (WGS) entry which is preliminary data.</text>
</comment>
<dbReference type="EMBL" id="JTHE03000100">
    <property type="protein sequence ID" value="MCM1984541.1"/>
    <property type="molecule type" value="Genomic_DNA"/>
</dbReference>
<evidence type="ECO:0000313" key="3">
    <source>
        <dbReference type="Proteomes" id="UP000031561"/>
    </source>
</evidence>
<dbReference type="CDD" id="cd05254">
    <property type="entry name" value="dTDP_HR_like_SDR_e"/>
    <property type="match status" value="1"/>
</dbReference>
<dbReference type="Proteomes" id="UP000031561">
    <property type="component" value="Unassembled WGS sequence"/>
</dbReference>
<dbReference type="Pfam" id="PF04321">
    <property type="entry name" value="RmlD_sub_bind"/>
    <property type="match status" value="1"/>
</dbReference>
<proteinExistence type="predicted"/>
<gene>
    <name evidence="2" type="ORF">QQ91_0017090</name>
</gene>
<dbReference type="Gene3D" id="3.40.50.720">
    <property type="entry name" value="NAD(P)-binding Rossmann-like Domain"/>
    <property type="match status" value="1"/>
</dbReference>
<dbReference type="InterPro" id="IPR029903">
    <property type="entry name" value="RmlD-like-bd"/>
</dbReference>
<dbReference type="InterPro" id="IPR036291">
    <property type="entry name" value="NAD(P)-bd_dom_sf"/>
</dbReference>
<evidence type="ECO:0000313" key="2">
    <source>
        <dbReference type="EMBL" id="MCM1984541.1"/>
    </source>
</evidence>
<name>A0ABD4T7D4_9CYAN</name>
<protein>
    <submittedName>
        <fullName evidence="2">SDR family oxidoreductase</fullName>
    </submittedName>
</protein>
<feature type="domain" description="RmlD-like substrate binding" evidence="1">
    <location>
        <begin position="3"/>
        <end position="284"/>
    </location>
</feature>
<reference evidence="2 3" key="1">
    <citation type="journal article" date="2015" name="Genome Announc.">
        <title>Draft Genome Sequence of Filamentous Marine Cyanobacterium Lyngbya confervoides Strain BDU141951.</title>
        <authorList>
            <person name="Chandrababunaidu M.M."/>
            <person name="Sen D."/>
            <person name="Tripathy S."/>
        </authorList>
    </citation>
    <scope>NUCLEOTIDE SEQUENCE [LARGE SCALE GENOMIC DNA]</scope>
    <source>
        <strain evidence="2 3">BDU141951</strain>
    </source>
</reference>